<dbReference type="GO" id="GO:0042597">
    <property type="term" value="C:periplasmic space"/>
    <property type="evidence" value="ECO:0007669"/>
    <property type="project" value="UniProtKB-SubCell"/>
</dbReference>
<keyword evidence="3 9" id="KW-0479">Metal-binding</keyword>
<dbReference type="PANTHER" id="PTHR30600">
    <property type="entry name" value="CYTOCHROME C PEROXIDASE-RELATED"/>
    <property type="match status" value="1"/>
</dbReference>
<evidence type="ECO:0000313" key="12">
    <source>
        <dbReference type="EMBL" id="SFH73907.1"/>
    </source>
</evidence>
<proteinExistence type="predicted"/>
<feature type="binding site" description="covalent" evidence="8">
    <location>
        <position position="226"/>
    </location>
    <ligand>
        <name>heme c</name>
        <dbReference type="ChEBI" id="CHEBI:61717"/>
        <label>2</label>
    </ligand>
</feature>
<dbReference type="InterPro" id="IPR026259">
    <property type="entry name" value="MauG/Cytc_peroxidase"/>
</dbReference>
<dbReference type="STRING" id="1576369.SAMN05421753_102284"/>
<keyword evidence="13" id="KW-1185">Reference proteome</keyword>
<feature type="binding site" description="axial binding residue" evidence="9">
    <location>
        <position position="305"/>
    </location>
    <ligand>
        <name>heme c</name>
        <dbReference type="ChEBI" id="CHEBI:61717"/>
        <label>2</label>
    </ligand>
    <ligandPart>
        <name>Fe</name>
        <dbReference type="ChEBI" id="CHEBI:18248"/>
    </ligandPart>
</feature>
<keyword evidence="6" id="KW-0560">Oxidoreductase</keyword>
<evidence type="ECO:0000256" key="2">
    <source>
        <dbReference type="ARBA" id="ARBA00022617"/>
    </source>
</evidence>
<feature type="binding site" description="covalent" evidence="8">
    <location>
        <position position="84"/>
    </location>
    <ligand>
        <name>heme c</name>
        <dbReference type="ChEBI" id="CHEBI:61717"/>
        <label>1</label>
    </ligand>
</feature>
<dbReference type="PANTHER" id="PTHR30600:SF7">
    <property type="entry name" value="CYTOCHROME C PEROXIDASE-RELATED"/>
    <property type="match status" value="1"/>
</dbReference>
<evidence type="ECO:0000313" key="13">
    <source>
        <dbReference type="Proteomes" id="UP000199518"/>
    </source>
</evidence>
<evidence type="ECO:0000256" key="5">
    <source>
        <dbReference type="ARBA" id="ARBA00022764"/>
    </source>
</evidence>
<dbReference type="GO" id="GO:0004130">
    <property type="term" value="F:cytochrome-c peroxidase activity"/>
    <property type="evidence" value="ECO:0007669"/>
    <property type="project" value="TreeGrafter"/>
</dbReference>
<dbReference type="Proteomes" id="UP000199518">
    <property type="component" value="Unassembled WGS sequence"/>
</dbReference>
<evidence type="ECO:0000256" key="3">
    <source>
        <dbReference type="ARBA" id="ARBA00022723"/>
    </source>
</evidence>
<evidence type="ECO:0000256" key="4">
    <source>
        <dbReference type="ARBA" id="ARBA00022729"/>
    </source>
</evidence>
<evidence type="ECO:0000256" key="1">
    <source>
        <dbReference type="ARBA" id="ARBA00004418"/>
    </source>
</evidence>
<gene>
    <name evidence="12" type="ORF">SAMN05421753_102284</name>
</gene>
<reference evidence="13" key="1">
    <citation type="submission" date="2016-10" db="EMBL/GenBank/DDBJ databases">
        <authorList>
            <person name="Varghese N."/>
            <person name="Submissions S."/>
        </authorList>
    </citation>
    <scope>NUCLEOTIDE SEQUENCE [LARGE SCALE GENOMIC DNA]</scope>
    <source>
        <strain evidence="13">DSM 26348</strain>
    </source>
</reference>
<dbReference type="SUPFAM" id="SSF46626">
    <property type="entry name" value="Cytochrome c"/>
    <property type="match status" value="2"/>
</dbReference>
<feature type="binding site" description="covalent" evidence="8">
    <location>
        <position position="229"/>
    </location>
    <ligand>
        <name>heme c</name>
        <dbReference type="ChEBI" id="CHEBI:61717"/>
        <label>2</label>
    </ligand>
</feature>
<evidence type="ECO:0000256" key="9">
    <source>
        <dbReference type="PIRSR" id="PIRSR000294-2"/>
    </source>
</evidence>
<evidence type="ECO:0000256" key="8">
    <source>
        <dbReference type="PIRSR" id="PIRSR000294-1"/>
    </source>
</evidence>
<comment type="subcellular location">
    <subcellularLocation>
        <location evidence="1">Periplasm</location>
    </subcellularLocation>
</comment>
<keyword evidence="12" id="KW-0575">Peroxidase</keyword>
<dbReference type="Gene3D" id="1.10.760.10">
    <property type="entry name" value="Cytochrome c-like domain"/>
    <property type="match status" value="2"/>
</dbReference>
<evidence type="ECO:0000256" key="10">
    <source>
        <dbReference type="SAM" id="SignalP"/>
    </source>
</evidence>
<dbReference type="InterPro" id="IPR004852">
    <property type="entry name" value="Di-haem_cyt_c_peroxidsae"/>
</dbReference>
<feature type="domain" description="Cytochrome c" evidence="11">
    <location>
        <begin position="212"/>
        <end position="330"/>
    </location>
</feature>
<dbReference type="RefSeq" id="WP_092047967.1">
    <property type="nucleotide sequence ID" value="NZ_FOQD01000002.1"/>
</dbReference>
<evidence type="ECO:0000259" key="11">
    <source>
        <dbReference type="PROSITE" id="PS51007"/>
    </source>
</evidence>
<feature type="chain" id="PRO_5011526826" evidence="10">
    <location>
        <begin position="26"/>
        <end position="356"/>
    </location>
</feature>
<comment type="PTM">
    <text evidence="8">Binds 2 heme groups per subunit.</text>
</comment>
<dbReference type="GO" id="GO:0020037">
    <property type="term" value="F:heme binding"/>
    <property type="evidence" value="ECO:0007669"/>
    <property type="project" value="InterPro"/>
</dbReference>
<keyword evidence="2 8" id="KW-0349">Heme</keyword>
<keyword evidence="4 10" id="KW-0732">Signal</keyword>
<keyword evidence="7 9" id="KW-0408">Iron</keyword>
<evidence type="ECO:0000256" key="6">
    <source>
        <dbReference type="ARBA" id="ARBA00023002"/>
    </source>
</evidence>
<protein>
    <submittedName>
        <fullName evidence="12">Cytochrome c peroxidase</fullName>
    </submittedName>
</protein>
<keyword evidence="5" id="KW-0574">Periplasm</keyword>
<dbReference type="GO" id="GO:0046872">
    <property type="term" value="F:metal ion binding"/>
    <property type="evidence" value="ECO:0007669"/>
    <property type="project" value="UniProtKB-KW"/>
</dbReference>
<feature type="binding site" description="axial binding residue" evidence="9">
    <location>
        <position position="230"/>
    </location>
    <ligand>
        <name>heme c</name>
        <dbReference type="ChEBI" id="CHEBI:61717"/>
        <label>2</label>
    </ligand>
    <ligandPart>
        <name>Fe</name>
        <dbReference type="ChEBI" id="CHEBI:18248"/>
    </ligandPart>
</feature>
<dbReference type="InterPro" id="IPR051395">
    <property type="entry name" value="Cytochrome_c_Peroxidase/MauG"/>
</dbReference>
<feature type="binding site" description="axial binding residue" evidence="9">
    <location>
        <position position="85"/>
    </location>
    <ligand>
        <name>heme c</name>
        <dbReference type="ChEBI" id="CHEBI:61717"/>
        <label>1</label>
    </ligand>
    <ligandPart>
        <name>Fe</name>
        <dbReference type="ChEBI" id="CHEBI:18248"/>
    </ligandPart>
</feature>
<dbReference type="EMBL" id="FOQD01000002">
    <property type="protein sequence ID" value="SFH73907.1"/>
    <property type="molecule type" value="Genomic_DNA"/>
</dbReference>
<dbReference type="OrthoDB" id="9772811at2"/>
<dbReference type="GO" id="GO:0009055">
    <property type="term" value="F:electron transfer activity"/>
    <property type="evidence" value="ECO:0007669"/>
    <property type="project" value="InterPro"/>
</dbReference>
<sequence length="356" mass="38902">MSARIQWIAACLVALSLVGPYAATADDALDRSKLVSDAQAHFASLTPLTEEAKQKIGDPLAELGRKLFFDPRMSADGVWSCMLCHQPMLYGTDAQALSRGVFDKFLPRNAPTVLNSTLQFKAHWDGRFESVEAQAAHALLGPGFGNKDNVQAMDRIKRIPGYTELFHQVFPQEEDPVTPANYGVAVGAYERTLLTPSRFDEFLDGRQDALTPAEQKGLRLFIDAGCVNCHSGVGVGGHSFEKFGEVSDYWLATKSLKIDAGRFDVTKNEADKYVFKVPSLRNVTQTPPYFHDGSVSSMSDAVRIMAQVQLGADLSNEDAESISSFLSSLKGELPANFTTTPVLPPWPFQSSATTDQ</sequence>
<comment type="cofactor">
    <cofactor evidence="8">
        <name>heme</name>
        <dbReference type="ChEBI" id="CHEBI:30413"/>
    </cofactor>
    <text evidence="8">Binds 2 heme groups.</text>
</comment>
<name>A0A1I3CHE1_9PLAN</name>
<feature type="signal peptide" evidence="10">
    <location>
        <begin position="1"/>
        <end position="25"/>
    </location>
</feature>
<evidence type="ECO:0000256" key="7">
    <source>
        <dbReference type="ARBA" id="ARBA00023004"/>
    </source>
</evidence>
<dbReference type="Pfam" id="PF03150">
    <property type="entry name" value="CCP_MauG"/>
    <property type="match status" value="1"/>
</dbReference>
<dbReference type="PIRSF" id="PIRSF000294">
    <property type="entry name" value="Cytochrome-c_peroxidase"/>
    <property type="match status" value="1"/>
</dbReference>
<accession>A0A1I3CHE1</accession>
<feature type="binding site" description="covalent" evidence="8">
    <location>
        <position position="81"/>
    </location>
    <ligand>
        <name>heme c</name>
        <dbReference type="ChEBI" id="CHEBI:61717"/>
        <label>1</label>
    </ligand>
</feature>
<dbReference type="AlphaFoldDB" id="A0A1I3CHE1"/>
<organism evidence="12 13">
    <name type="scientific">Planctomicrobium piriforme</name>
    <dbReference type="NCBI Taxonomy" id="1576369"/>
    <lineage>
        <taxon>Bacteria</taxon>
        <taxon>Pseudomonadati</taxon>
        <taxon>Planctomycetota</taxon>
        <taxon>Planctomycetia</taxon>
        <taxon>Planctomycetales</taxon>
        <taxon>Planctomycetaceae</taxon>
        <taxon>Planctomicrobium</taxon>
    </lineage>
</organism>
<dbReference type="InterPro" id="IPR009056">
    <property type="entry name" value="Cyt_c-like_dom"/>
</dbReference>
<dbReference type="InterPro" id="IPR036909">
    <property type="entry name" value="Cyt_c-like_dom_sf"/>
</dbReference>
<dbReference type="PROSITE" id="PS51007">
    <property type="entry name" value="CYTC"/>
    <property type="match status" value="1"/>
</dbReference>